<keyword evidence="2" id="KW-1185">Reference proteome</keyword>
<dbReference type="EMBL" id="CP006644">
    <property type="protein sequence ID" value="AHE56591.1"/>
    <property type="molecule type" value="Genomic_DNA"/>
</dbReference>
<evidence type="ECO:0000313" key="2">
    <source>
        <dbReference type="Proteomes" id="UP000018851"/>
    </source>
</evidence>
<dbReference type="HOGENOM" id="CLU_2920422_0_0_5"/>
<dbReference type="KEGG" id="ssan:NX02_24920"/>
<organism evidence="1 2">
    <name type="scientific">Sphingomonas sanxanigenens DSM 19645 = NX02</name>
    <dbReference type="NCBI Taxonomy" id="1123269"/>
    <lineage>
        <taxon>Bacteria</taxon>
        <taxon>Pseudomonadati</taxon>
        <taxon>Pseudomonadota</taxon>
        <taxon>Alphaproteobacteria</taxon>
        <taxon>Sphingomonadales</taxon>
        <taxon>Sphingomonadaceae</taxon>
        <taxon>Sphingomonas</taxon>
    </lineage>
</organism>
<evidence type="ECO:0000313" key="1">
    <source>
        <dbReference type="EMBL" id="AHE56591.1"/>
    </source>
</evidence>
<reference evidence="1 2" key="1">
    <citation type="submission" date="2013-07" db="EMBL/GenBank/DDBJ databases">
        <title>Completed genome of Sphingomonas sanxanigenens NX02.</title>
        <authorList>
            <person name="Ma T."/>
            <person name="Huang H."/>
            <person name="Wu M."/>
            <person name="Li X."/>
            <person name="Li G."/>
        </authorList>
    </citation>
    <scope>NUCLEOTIDE SEQUENCE [LARGE SCALE GENOMIC DNA]</scope>
    <source>
        <strain evidence="1 2">NX02</strain>
    </source>
</reference>
<dbReference type="PATRIC" id="fig|1123269.5.peg.4885"/>
<accession>W0AHK6</accession>
<name>W0AHK6_9SPHN</name>
<sequence length="61" mass="6886">MPKRRPPLSLENSGTYEARALEQEALAAATRLPHLKDKYLQAARSWLALATRARAVEQRRG</sequence>
<protein>
    <submittedName>
        <fullName evidence="1">Uncharacterized protein</fullName>
    </submittedName>
</protein>
<gene>
    <name evidence="1" type="ORF">NX02_24920</name>
</gene>
<proteinExistence type="predicted"/>
<dbReference type="Proteomes" id="UP000018851">
    <property type="component" value="Chromosome"/>
</dbReference>
<dbReference type="RefSeq" id="WP_025294694.1">
    <property type="nucleotide sequence ID" value="NZ_CP006644.1"/>
</dbReference>
<dbReference type="AlphaFoldDB" id="W0AHK6"/>